<feature type="compositionally biased region" description="Polar residues" evidence="1">
    <location>
        <begin position="77"/>
        <end position="88"/>
    </location>
</feature>
<sequence length="99" mass="10968">MDQMVANLYKKDKIVIKKVSVINGHGKTNSENYRPEADGGEQPDNQEPVAELYKKIQHGGDIPIRGLQKPAPEKNKSSQTFISKSPVQRRSGIFATGYA</sequence>
<dbReference type="Proteomes" id="UP000762676">
    <property type="component" value="Unassembled WGS sequence"/>
</dbReference>
<proteinExistence type="predicted"/>
<name>A0AAV4HNM3_9GAST</name>
<gene>
    <name evidence="2" type="ORF">ElyMa_004514900</name>
</gene>
<organism evidence="2 3">
    <name type="scientific">Elysia marginata</name>
    <dbReference type="NCBI Taxonomy" id="1093978"/>
    <lineage>
        <taxon>Eukaryota</taxon>
        <taxon>Metazoa</taxon>
        <taxon>Spiralia</taxon>
        <taxon>Lophotrochozoa</taxon>
        <taxon>Mollusca</taxon>
        <taxon>Gastropoda</taxon>
        <taxon>Heterobranchia</taxon>
        <taxon>Euthyneura</taxon>
        <taxon>Panpulmonata</taxon>
        <taxon>Sacoglossa</taxon>
        <taxon>Placobranchoidea</taxon>
        <taxon>Plakobranchidae</taxon>
        <taxon>Elysia</taxon>
    </lineage>
</organism>
<evidence type="ECO:0000313" key="3">
    <source>
        <dbReference type="Proteomes" id="UP000762676"/>
    </source>
</evidence>
<comment type="caution">
    <text evidence="2">The sequence shown here is derived from an EMBL/GenBank/DDBJ whole genome shotgun (WGS) entry which is preliminary data.</text>
</comment>
<evidence type="ECO:0000313" key="2">
    <source>
        <dbReference type="EMBL" id="GFR98942.1"/>
    </source>
</evidence>
<feature type="region of interest" description="Disordered" evidence="1">
    <location>
        <begin position="60"/>
        <end position="99"/>
    </location>
</feature>
<dbReference type="AlphaFoldDB" id="A0AAV4HNM3"/>
<reference evidence="2 3" key="1">
    <citation type="journal article" date="2021" name="Elife">
        <title>Chloroplast acquisition without the gene transfer in kleptoplastic sea slugs, Plakobranchus ocellatus.</title>
        <authorList>
            <person name="Maeda T."/>
            <person name="Takahashi S."/>
            <person name="Yoshida T."/>
            <person name="Shimamura S."/>
            <person name="Takaki Y."/>
            <person name="Nagai Y."/>
            <person name="Toyoda A."/>
            <person name="Suzuki Y."/>
            <person name="Arimoto A."/>
            <person name="Ishii H."/>
            <person name="Satoh N."/>
            <person name="Nishiyama T."/>
            <person name="Hasebe M."/>
            <person name="Maruyama T."/>
            <person name="Minagawa J."/>
            <person name="Obokata J."/>
            <person name="Shigenobu S."/>
        </authorList>
    </citation>
    <scope>NUCLEOTIDE SEQUENCE [LARGE SCALE GENOMIC DNA]</scope>
</reference>
<protein>
    <submittedName>
        <fullName evidence="2">Uncharacterized protein</fullName>
    </submittedName>
</protein>
<evidence type="ECO:0000256" key="1">
    <source>
        <dbReference type="SAM" id="MobiDB-lite"/>
    </source>
</evidence>
<accession>A0AAV4HNM3</accession>
<keyword evidence="3" id="KW-1185">Reference proteome</keyword>
<feature type="region of interest" description="Disordered" evidence="1">
    <location>
        <begin position="25"/>
        <end position="47"/>
    </location>
</feature>
<dbReference type="EMBL" id="BMAT01009118">
    <property type="protein sequence ID" value="GFR98942.1"/>
    <property type="molecule type" value="Genomic_DNA"/>
</dbReference>